<protein>
    <submittedName>
        <fullName evidence="2">DUF2939 domain-containing protein</fullName>
    </submittedName>
</protein>
<sequence length="174" mass="18553">MRPAALLRLTLVLAAAFSLSACATAQRLSAANDVHALLVSIRDNDSAAFEAHVDRKALKREIEARLVDRTRTAQGGDGWKALGVILAPALADIAGDSLVQPKVFRSVAEYYGYKPSTPIPGAVAIAGSLKAMPDGRVCATRKRDGPCMLVFTQTDGTWKLSGFEGDISMLRVKL</sequence>
<dbReference type="Pfam" id="PF11159">
    <property type="entry name" value="DUF2939"/>
    <property type="match status" value="1"/>
</dbReference>
<accession>A0ABW3T339</accession>
<reference evidence="3" key="1">
    <citation type="journal article" date="2019" name="Int. J. Syst. Evol. Microbiol.">
        <title>The Global Catalogue of Microorganisms (GCM) 10K type strain sequencing project: providing services to taxonomists for standard genome sequencing and annotation.</title>
        <authorList>
            <consortium name="The Broad Institute Genomics Platform"/>
            <consortium name="The Broad Institute Genome Sequencing Center for Infectious Disease"/>
            <person name="Wu L."/>
            <person name="Ma J."/>
        </authorList>
    </citation>
    <scope>NUCLEOTIDE SEQUENCE [LARGE SCALE GENOMIC DNA]</scope>
    <source>
        <strain evidence="3">CCUG 55074</strain>
    </source>
</reference>
<keyword evidence="1" id="KW-0732">Signal</keyword>
<evidence type="ECO:0000313" key="3">
    <source>
        <dbReference type="Proteomes" id="UP001597216"/>
    </source>
</evidence>
<feature type="chain" id="PRO_5046165234" evidence="1">
    <location>
        <begin position="26"/>
        <end position="174"/>
    </location>
</feature>
<gene>
    <name evidence="2" type="ORF">ACFQ27_12535</name>
</gene>
<evidence type="ECO:0000256" key="1">
    <source>
        <dbReference type="SAM" id="SignalP"/>
    </source>
</evidence>
<dbReference type="RefSeq" id="WP_377353830.1">
    <property type="nucleotide sequence ID" value="NZ_JBHTLQ010000027.1"/>
</dbReference>
<dbReference type="PROSITE" id="PS51257">
    <property type="entry name" value="PROKAR_LIPOPROTEIN"/>
    <property type="match status" value="1"/>
</dbReference>
<keyword evidence="3" id="KW-1185">Reference proteome</keyword>
<dbReference type="Proteomes" id="UP001597216">
    <property type="component" value="Unassembled WGS sequence"/>
</dbReference>
<name>A0ABW3T339_9CAUL</name>
<dbReference type="EMBL" id="JBHTLQ010000027">
    <property type="protein sequence ID" value="MFD1191408.1"/>
    <property type="molecule type" value="Genomic_DNA"/>
</dbReference>
<comment type="caution">
    <text evidence="2">The sequence shown here is derived from an EMBL/GenBank/DDBJ whole genome shotgun (WGS) entry which is preliminary data.</text>
</comment>
<dbReference type="InterPro" id="IPR021330">
    <property type="entry name" value="DUF2939"/>
</dbReference>
<organism evidence="2 3">
    <name type="scientific">Phenylobacterium conjunctum</name>
    <dbReference type="NCBI Taxonomy" id="1298959"/>
    <lineage>
        <taxon>Bacteria</taxon>
        <taxon>Pseudomonadati</taxon>
        <taxon>Pseudomonadota</taxon>
        <taxon>Alphaproteobacteria</taxon>
        <taxon>Caulobacterales</taxon>
        <taxon>Caulobacteraceae</taxon>
        <taxon>Phenylobacterium</taxon>
    </lineage>
</organism>
<feature type="signal peptide" evidence="1">
    <location>
        <begin position="1"/>
        <end position="25"/>
    </location>
</feature>
<proteinExistence type="predicted"/>
<evidence type="ECO:0000313" key="2">
    <source>
        <dbReference type="EMBL" id="MFD1191408.1"/>
    </source>
</evidence>